<reference evidence="2" key="1">
    <citation type="submission" date="2022-11" db="EMBL/GenBank/DDBJ databases">
        <authorList>
            <person name="Petersen C."/>
        </authorList>
    </citation>
    <scope>NUCLEOTIDE SEQUENCE</scope>
    <source>
        <strain evidence="2">IBT 34128</strain>
    </source>
</reference>
<dbReference type="Proteomes" id="UP001141434">
    <property type="component" value="Unassembled WGS sequence"/>
</dbReference>
<evidence type="ECO:0000313" key="3">
    <source>
        <dbReference type="Proteomes" id="UP001141434"/>
    </source>
</evidence>
<evidence type="ECO:0000256" key="1">
    <source>
        <dbReference type="SAM" id="MobiDB-lite"/>
    </source>
</evidence>
<dbReference type="AlphaFoldDB" id="A0A9W9EM01"/>
<dbReference type="GeneID" id="81398585"/>
<feature type="region of interest" description="Disordered" evidence="1">
    <location>
        <begin position="68"/>
        <end position="93"/>
    </location>
</feature>
<feature type="compositionally biased region" description="Polar residues" evidence="1">
    <location>
        <begin position="84"/>
        <end position="93"/>
    </location>
</feature>
<dbReference type="RefSeq" id="XP_056507709.1">
    <property type="nucleotide sequence ID" value="XM_056659416.1"/>
</dbReference>
<evidence type="ECO:0000313" key="2">
    <source>
        <dbReference type="EMBL" id="KAJ5084312.1"/>
    </source>
</evidence>
<organism evidence="2 3">
    <name type="scientific">Penicillium alfredii</name>
    <dbReference type="NCBI Taxonomy" id="1506179"/>
    <lineage>
        <taxon>Eukaryota</taxon>
        <taxon>Fungi</taxon>
        <taxon>Dikarya</taxon>
        <taxon>Ascomycota</taxon>
        <taxon>Pezizomycotina</taxon>
        <taxon>Eurotiomycetes</taxon>
        <taxon>Eurotiomycetidae</taxon>
        <taxon>Eurotiales</taxon>
        <taxon>Aspergillaceae</taxon>
        <taxon>Penicillium</taxon>
    </lineage>
</organism>
<sequence>MPETDPPDFDISQALADIAKYVPLNDLTCFPYLTSYFVRGETAASALENHLDVLEGKVDELVALFEEKGPTAQETIPADKDTGDSQTESRTTS</sequence>
<dbReference type="OrthoDB" id="5398685at2759"/>
<reference evidence="2" key="2">
    <citation type="journal article" date="2023" name="IMA Fungus">
        <title>Comparative genomic study of the Penicillium genus elucidates a diverse pangenome and 15 lateral gene transfer events.</title>
        <authorList>
            <person name="Petersen C."/>
            <person name="Sorensen T."/>
            <person name="Nielsen M.R."/>
            <person name="Sondergaard T.E."/>
            <person name="Sorensen J.L."/>
            <person name="Fitzpatrick D.A."/>
            <person name="Frisvad J.C."/>
            <person name="Nielsen K.L."/>
        </authorList>
    </citation>
    <scope>NUCLEOTIDE SEQUENCE</scope>
    <source>
        <strain evidence="2">IBT 34128</strain>
    </source>
</reference>
<name>A0A9W9EM01_9EURO</name>
<keyword evidence="3" id="KW-1185">Reference proteome</keyword>
<dbReference type="EMBL" id="JAPMSZ010000011">
    <property type="protein sequence ID" value="KAJ5084312.1"/>
    <property type="molecule type" value="Genomic_DNA"/>
</dbReference>
<protein>
    <submittedName>
        <fullName evidence="2">Uncharacterized protein</fullName>
    </submittedName>
</protein>
<comment type="caution">
    <text evidence="2">The sequence shown here is derived from an EMBL/GenBank/DDBJ whole genome shotgun (WGS) entry which is preliminary data.</text>
</comment>
<proteinExistence type="predicted"/>
<gene>
    <name evidence="2" type="ORF">NUU61_008891</name>
</gene>
<accession>A0A9W9EM01</accession>